<feature type="domain" description="SpoVT-AbrB" evidence="8">
    <location>
        <begin position="5"/>
        <end position="47"/>
    </location>
</feature>
<keyword evidence="2 7" id="KW-0963">Cytoplasm</keyword>
<dbReference type="EMBL" id="MZGV01000010">
    <property type="protein sequence ID" value="OPJ63244.1"/>
    <property type="molecule type" value="Genomic_DNA"/>
</dbReference>
<dbReference type="AlphaFoldDB" id="A0A1V4ITZ1"/>
<dbReference type="FunFam" id="3.40.1550.20:FF:000002">
    <property type="entry name" value="Transcriptional regulator MraZ"/>
    <property type="match status" value="1"/>
</dbReference>
<dbReference type="Pfam" id="PF02381">
    <property type="entry name" value="MraZ"/>
    <property type="match status" value="2"/>
</dbReference>
<dbReference type="InterPro" id="IPR037914">
    <property type="entry name" value="SpoVT-AbrB_sf"/>
</dbReference>
<dbReference type="InterPro" id="IPR003444">
    <property type="entry name" value="MraZ"/>
</dbReference>
<dbReference type="CDD" id="cd16321">
    <property type="entry name" value="MraZ_C"/>
    <property type="match status" value="1"/>
</dbReference>
<keyword evidence="3" id="KW-0677">Repeat</keyword>
<dbReference type="Proteomes" id="UP000190080">
    <property type="component" value="Unassembled WGS sequence"/>
</dbReference>
<keyword evidence="10" id="KW-1185">Reference proteome</keyword>
<protein>
    <recommendedName>
        <fullName evidence="1 7">Transcriptional regulator MraZ</fullName>
    </recommendedName>
</protein>
<dbReference type="InterPro" id="IPR007159">
    <property type="entry name" value="SpoVT-AbrB_dom"/>
</dbReference>
<accession>A0A1V4ITZ1</accession>
<evidence type="ECO:0000256" key="1">
    <source>
        <dbReference type="ARBA" id="ARBA00013860"/>
    </source>
</evidence>
<dbReference type="SUPFAM" id="SSF89447">
    <property type="entry name" value="AbrB/MazE/MraZ-like"/>
    <property type="match status" value="1"/>
</dbReference>
<evidence type="ECO:0000256" key="2">
    <source>
        <dbReference type="ARBA" id="ARBA00022490"/>
    </source>
</evidence>
<dbReference type="NCBIfam" id="TIGR00242">
    <property type="entry name" value="division/cell wall cluster transcriptional repressor MraZ"/>
    <property type="match status" value="1"/>
</dbReference>
<dbReference type="GO" id="GO:0003700">
    <property type="term" value="F:DNA-binding transcription factor activity"/>
    <property type="evidence" value="ECO:0007669"/>
    <property type="project" value="UniProtKB-UniRule"/>
</dbReference>
<dbReference type="PROSITE" id="PS51740">
    <property type="entry name" value="SPOVT_ABRB"/>
    <property type="match status" value="2"/>
</dbReference>
<dbReference type="PANTHER" id="PTHR34701:SF1">
    <property type="entry name" value="TRANSCRIPTIONAL REGULATOR MRAZ"/>
    <property type="match status" value="1"/>
</dbReference>
<dbReference type="InterPro" id="IPR020603">
    <property type="entry name" value="MraZ_dom"/>
</dbReference>
<dbReference type="InterPro" id="IPR038619">
    <property type="entry name" value="MraZ_sf"/>
</dbReference>
<dbReference type="GO" id="GO:0005737">
    <property type="term" value="C:cytoplasm"/>
    <property type="evidence" value="ECO:0007669"/>
    <property type="project" value="UniProtKB-UniRule"/>
</dbReference>
<evidence type="ECO:0000313" key="10">
    <source>
        <dbReference type="Proteomes" id="UP000190080"/>
    </source>
</evidence>
<evidence type="ECO:0000256" key="3">
    <source>
        <dbReference type="ARBA" id="ARBA00022737"/>
    </source>
</evidence>
<evidence type="ECO:0000313" key="9">
    <source>
        <dbReference type="EMBL" id="OPJ63244.1"/>
    </source>
</evidence>
<evidence type="ECO:0000256" key="7">
    <source>
        <dbReference type="HAMAP-Rule" id="MF_01008"/>
    </source>
</evidence>
<keyword evidence="5 7" id="KW-0238">DNA-binding</keyword>
<evidence type="ECO:0000259" key="8">
    <source>
        <dbReference type="PROSITE" id="PS51740"/>
    </source>
</evidence>
<keyword evidence="6 7" id="KW-0804">Transcription</keyword>
<dbReference type="GO" id="GO:0000976">
    <property type="term" value="F:transcription cis-regulatory region binding"/>
    <property type="evidence" value="ECO:0007669"/>
    <property type="project" value="TreeGrafter"/>
</dbReference>
<comment type="subcellular location">
    <subcellularLocation>
        <location evidence="7">Cytoplasm</location>
        <location evidence="7">Nucleoid</location>
    </subcellularLocation>
</comment>
<name>A0A1V4ITZ1_9CLOT</name>
<dbReference type="Gene3D" id="3.40.1550.20">
    <property type="entry name" value="Transcriptional regulator MraZ domain"/>
    <property type="match status" value="1"/>
</dbReference>
<dbReference type="STRING" id="1450648.CLORY_13270"/>
<proteinExistence type="inferred from homology"/>
<dbReference type="HAMAP" id="MF_01008">
    <property type="entry name" value="MraZ"/>
    <property type="match status" value="1"/>
</dbReference>
<keyword evidence="4 7" id="KW-0805">Transcription regulation</keyword>
<dbReference type="InterPro" id="IPR035644">
    <property type="entry name" value="MraZ_C"/>
</dbReference>
<dbReference type="OrthoDB" id="9807753at2"/>
<reference evidence="9 10" key="1">
    <citation type="submission" date="2017-03" db="EMBL/GenBank/DDBJ databases">
        <title>Genome sequence of Clostridium oryzae DSM 28571.</title>
        <authorList>
            <person name="Poehlein A."/>
            <person name="Daniel R."/>
        </authorList>
    </citation>
    <scope>NUCLEOTIDE SEQUENCE [LARGE SCALE GENOMIC DNA]</scope>
    <source>
        <strain evidence="9 10">DSM 28571</strain>
    </source>
</reference>
<dbReference type="CDD" id="cd16320">
    <property type="entry name" value="MraZ_N"/>
    <property type="match status" value="1"/>
</dbReference>
<gene>
    <name evidence="7 9" type="primary">mraZ</name>
    <name evidence="9" type="ORF">CLORY_13270</name>
</gene>
<comment type="subunit">
    <text evidence="7">Forms oligomers.</text>
</comment>
<evidence type="ECO:0000256" key="5">
    <source>
        <dbReference type="ARBA" id="ARBA00023125"/>
    </source>
</evidence>
<dbReference type="PANTHER" id="PTHR34701">
    <property type="entry name" value="TRANSCRIPTIONAL REGULATOR MRAZ"/>
    <property type="match status" value="1"/>
</dbReference>
<organism evidence="9 10">
    <name type="scientific">Clostridium oryzae</name>
    <dbReference type="NCBI Taxonomy" id="1450648"/>
    <lineage>
        <taxon>Bacteria</taxon>
        <taxon>Bacillati</taxon>
        <taxon>Bacillota</taxon>
        <taxon>Clostridia</taxon>
        <taxon>Eubacteriales</taxon>
        <taxon>Clostridiaceae</taxon>
        <taxon>Clostridium</taxon>
    </lineage>
</organism>
<feature type="domain" description="SpoVT-AbrB" evidence="8">
    <location>
        <begin position="76"/>
        <end position="119"/>
    </location>
</feature>
<comment type="caution">
    <text evidence="9">The sequence shown here is derived from an EMBL/GenBank/DDBJ whole genome shotgun (WGS) entry which is preliminary data.</text>
</comment>
<comment type="similarity">
    <text evidence="7">Belongs to the MraZ family.</text>
</comment>
<dbReference type="GO" id="GO:2000143">
    <property type="term" value="P:negative regulation of DNA-templated transcription initiation"/>
    <property type="evidence" value="ECO:0007669"/>
    <property type="project" value="TreeGrafter"/>
</dbReference>
<evidence type="ECO:0000256" key="6">
    <source>
        <dbReference type="ARBA" id="ARBA00023163"/>
    </source>
</evidence>
<dbReference type="GO" id="GO:0009295">
    <property type="term" value="C:nucleoid"/>
    <property type="evidence" value="ECO:0007669"/>
    <property type="project" value="UniProtKB-SubCell"/>
</dbReference>
<sequence length="142" mass="16404">MFIGEYQHAIDTKNRMIIPSKFREQLGSTFVVTKGLDGCLYVYPMEEWKVLEEKLKKLPLTSKDARAFVRFFFSGANEIEVDKQGRALIPQNLLEYAQIKKEIVSIGVSTRIEIWSKSRWDEYNSSNIDFDGIAEKMSELGI</sequence>
<evidence type="ECO:0000256" key="4">
    <source>
        <dbReference type="ARBA" id="ARBA00023015"/>
    </source>
</evidence>
<dbReference type="RefSeq" id="WP_079422742.1">
    <property type="nucleotide sequence ID" value="NZ_MZGV01000010.1"/>
</dbReference>
<dbReference type="InterPro" id="IPR035642">
    <property type="entry name" value="MraZ_N"/>
</dbReference>